<dbReference type="EMBL" id="JBHUMM010000002">
    <property type="protein sequence ID" value="MFD2670354.1"/>
    <property type="molecule type" value="Genomic_DNA"/>
</dbReference>
<accession>A0ABW5R6G8</accession>
<keyword evidence="1" id="KW-0597">Phosphoprotein</keyword>
<sequence length="129" mass="14418">MIDSNIFNTPVVDAERIHRIKQMLNDEKVEIAELFLIFLTQSSEQIRALSSMLLTPEDQESNMAGIAHQLKGASLNFGALRLAACSAYIEQLCSALPSPDHALHLSEAHNALMHIWADTERSYETILNK</sequence>
<dbReference type="Proteomes" id="UP001597497">
    <property type="component" value="Unassembled WGS sequence"/>
</dbReference>
<dbReference type="InterPro" id="IPR036641">
    <property type="entry name" value="HPT_dom_sf"/>
</dbReference>
<dbReference type="SUPFAM" id="SSF47226">
    <property type="entry name" value="Histidine-containing phosphotransfer domain, HPT domain"/>
    <property type="match status" value="1"/>
</dbReference>
<evidence type="ECO:0000313" key="3">
    <source>
        <dbReference type="EMBL" id="MFD2670354.1"/>
    </source>
</evidence>
<dbReference type="Pfam" id="PF01627">
    <property type="entry name" value="Hpt"/>
    <property type="match status" value="1"/>
</dbReference>
<dbReference type="InterPro" id="IPR008207">
    <property type="entry name" value="Sig_transdc_His_kin_Hpt_dom"/>
</dbReference>
<dbReference type="PROSITE" id="PS50894">
    <property type="entry name" value="HPT"/>
    <property type="match status" value="1"/>
</dbReference>
<evidence type="ECO:0000259" key="2">
    <source>
        <dbReference type="PROSITE" id="PS50894"/>
    </source>
</evidence>
<comment type="caution">
    <text evidence="3">The sequence shown here is derived from an EMBL/GenBank/DDBJ whole genome shotgun (WGS) entry which is preliminary data.</text>
</comment>
<evidence type="ECO:0000313" key="4">
    <source>
        <dbReference type="Proteomes" id="UP001597497"/>
    </source>
</evidence>
<dbReference type="RefSeq" id="WP_379927733.1">
    <property type="nucleotide sequence ID" value="NZ_JBHUMM010000002.1"/>
</dbReference>
<evidence type="ECO:0000256" key="1">
    <source>
        <dbReference type="PROSITE-ProRule" id="PRU00110"/>
    </source>
</evidence>
<protein>
    <submittedName>
        <fullName evidence="3">Hpt domain-containing protein</fullName>
    </submittedName>
</protein>
<feature type="domain" description="HPt" evidence="2">
    <location>
        <begin position="27"/>
        <end position="129"/>
    </location>
</feature>
<reference evidence="4" key="1">
    <citation type="journal article" date="2019" name="Int. J. Syst. Evol. Microbiol.">
        <title>The Global Catalogue of Microorganisms (GCM) 10K type strain sequencing project: providing services to taxonomists for standard genome sequencing and annotation.</title>
        <authorList>
            <consortium name="The Broad Institute Genomics Platform"/>
            <consortium name="The Broad Institute Genome Sequencing Center for Infectious Disease"/>
            <person name="Wu L."/>
            <person name="Ma J."/>
        </authorList>
    </citation>
    <scope>NUCLEOTIDE SEQUENCE [LARGE SCALE GENOMIC DNA]</scope>
    <source>
        <strain evidence="4">KCTC 33676</strain>
    </source>
</reference>
<name>A0ABW5R6G8_9BACL</name>
<keyword evidence="4" id="KW-1185">Reference proteome</keyword>
<feature type="modified residue" description="Phosphohistidine" evidence="1">
    <location>
        <position position="68"/>
    </location>
</feature>
<proteinExistence type="predicted"/>
<gene>
    <name evidence="3" type="ORF">ACFSUC_01885</name>
</gene>
<dbReference type="Gene3D" id="1.20.120.160">
    <property type="entry name" value="HPT domain"/>
    <property type="match status" value="1"/>
</dbReference>
<organism evidence="3 4">
    <name type="scientific">Marinicrinis sediminis</name>
    <dbReference type="NCBI Taxonomy" id="1652465"/>
    <lineage>
        <taxon>Bacteria</taxon>
        <taxon>Bacillati</taxon>
        <taxon>Bacillota</taxon>
        <taxon>Bacilli</taxon>
        <taxon>Bacillales</taxon>
        <taxon>Paenibacillaceae</taxon>
    </lineage>
</organism>